<dbReference type="InterPro" id="IPR017871">
    <property type="entry name" value="ABC_transporter-like_CS"/>
</dbReference>
<gene>
    <name evidence="11" type="ORF">QNH39_21545</name>
</gene>
<feature type="domain" description="ABC transmembrane type-1" evidence="10">
    <location>
        <begin position="38"/>
        <end position="318"/>
    </location>
</feature>
<dbReference type="SUPFAM" id="SSF90123">
    <property type="entry name" value="ABC transporter transmembrane region"/>
    <property type="match status" value="1"/>
</dbReference>
<evidence type="ECO:0000256" key="7">
    <source>
        <dbReference type="ARBA" id="ARBA00023136"/>
    </source>
</evidence>
<dbReference type="InterPro" id="IPR003439">
    <property type="entry name" value="ABC_transporter-like_ATP-bd"/>
</dbReference>
<evidence type="ECO:0000256" key="8">
    <source>
        <dbReference type="SAM" id="Phobius"/>
    </source>
</evidence>
<keyword evidence="5 11" id="KW-0067">ATP-binding</keyword>
<protein>
    <submittedName>
        <fullName evidence="11">ABC transporter ATP-binding protein</fullName>
    </submittedName>
</protein>
<dbReference type="PANTHER" id="PTHR43394:SF1">
    <property type="entry name" value="ATP-BINDING CASSETTE SUB-FAMILY B MEMBER 10, MITOCHONDRIAL"/>
    <property type="match status" value="1"/>
</dbReference>
<dbReference type="InterPro" id="IPR003593">
    <property type="entry name" value="AAA+_ATPase"/>
</dbReference>
<reference evidence="11" key="1">
    <citation type="submission" date="2023-05" db="EMBL/GenBank/DDBJ databases">
        <title>Comparative genomics of Bacillaceae isolates and their secondary metabolite potential.</title>
        <authorList>
            <person name="Song L."/>
            <person name="Nielsen L.J."/>
            <person name="Mohite O."/>
            <person name="Xu X."/>
            <person name="Weber T."/>
            <person name="Kovacs A.T."/>
        </authorList>
    </citation>
    <scope>NUCLEOTIDE SEQUENCE</scope>
    <source>
        <strain evidence="11">XLM17</strain>
    </source>
</reference>
<evidence type="ECO:0000259" key="10">
    <source>
        <dbReference type="PROSITE" id="PS50929"/>
    </source>
</evidence>
<dbReference type="Gene3D" id="3.40.50.300">
    <property type="entry name" value="P-loop containing nucleotide triphosphate hydrolases"/>
    <property type="match status" value="1"/>
</dbReference>
<sequence>MKERIKSLMKPYVFMKDLRRVFSFVLPFIMRRWKAYMVILLLLGVDICLTIAFAKFYGDITDTAIHGGYQQILAFIPYGALIILINIASSFSYTYFNTIATNAVKMDIQNHFFHHILRLPAADASNLHSGELMSHFSNDIHGVDGVIGSNLISLFRLPIIYIVVFVYLVKINLTLCLVSLIIAPIAALSGVVFRLLLRKNVRRIHHVVGKINSLLNETFHGFNVIRSFTLEKKQYKKFVNQNQELLQLELKNVKLQSWYNTGGQIIGSITLVLNLSIGALFVSKGMITVGALLTFLNLVNHLFYPITGMASLWAGFQRSVAALERVLNVLEKPADFQELPSFSPSRAFVDSITFQNVTFSYVENKKVLEQFNLTIPAGKVVALVGPSGAGKSTLLNLLQGFYKPQMGEIKIAGKPIHEYSASELRSSIAHVPQETFLFAGTIRENLMIARPHVTGKEMVEAAINANIHGFILSMPKGYDTEIGENGIKLSGGQKQRMAIARAILKDAPILLLDEATSALDGETEYRVKKALDELMKGRTTIVIAHRLSTIQNADVIMVMNNGRIVQSGTHEELIRQTGLYKKLNITSFHPKRARALSLVSKS</sequence>
<evidence type="ECO:0000256" key="3">
    <source>
        <dbReference type="ARBA" id="ARBA00022692"/>
    </source>
</evidence>
<dbReference type="PROSITE" id="PS50893">
    <property type="entry name" value="ABC_TRANSPORTER_2"/>
    <property type="match status" value="1"/>
</dbReference>
<feature type="domain" description="ABC transporter" evidence="9">
    <location>
        <begin position="352"/>
        <end position="586"/>
    </location>
</feature>
<evidence type="ECO:0000256" key="4">
    <source>
        <dbReference type="ARBA" id="ARBA00022741"/>
    </source>
</evidence>
<dbReference type="PROSITE" id="PS50929">
    <property type="entry name" value="ABC_TM1F"/>
    <property type="match status" value="1"/>
</dbReference>
<dbReference type="CDD" id="cd07346">
    <property type="entry name" value="ABC_6TM_exporters"/>
    <property type="match status" value="1"/>
</dbReference>
<comment type="similarity">
    <text evidence="2">Belongs to the ABC transporter superfamily.</text>
</comment>
<dbReference type="Gene3D" id="1.20.1560.10">
    <property type="entry name" value="ABC transporter type 1, transmembrane domain"/>
    <property type="match status" value="1"/>
</dbReference>
<proteinExistence type="inferred from homology"/>
<feature type="transmembrane region" description="Helical" evidence="8">
    <location>
        <begin position="271"/>
        <end position="296"/>
    </location>
</feature>
<dbReference type="PANTHER" id="PTHR43394">
    <property type="entry name" value="ATP-DEPENDENT PERMEASE MDL1, MITOCHONDRIAL"/>
    <property type="match status" value="1"/>
</dbReference>
<dbReference type="GO" id="GO:0015421">
    <property type="term" value="F:ABC-type oligopeptide transporter activity"/>
    <property type="evidence" value="ECO:0007669"/>
    <property type="project" value="TreeGrafter"/>
</dbReference>
<dbReference type="InterPro" id="IPR039421">
    <property type="entry name" value="Type_1_exporter"/>
</dbReference>
<feature type="transmembrane region" description="Helical" evidence="8">
    <location>
        <begin position="177"/>
        <end position="197"/>
    </location>
</feature>
<dbReference type="Pfam" id="PF00005">
    <property type="entry name" value="ABC_tran"/>
    <property type="match status" value="1"/>
</dbReference>
<keyword evidence="7 8" id="KW-0472">Membrane</keyword>
<dbReference type="KEGG" id="nnv:QNH39_21545"/>
<keyword evidence="6 8" id="KW-1133">Transmembrane helix</keyword>
<keyword evidence="3 8" id="KW-0812">Transmembrane</keyword>
<dbReference type="InterPro" id="IPR011527">
    <property type="entry name" value="ABC1_TM_dom"/>
</dbReference>
<dbReference type="SUPFAM" id="SSF52540">
    <property type="entry name" value="P-loop containing nucleoside triphosphate hydrolases"/>
    <property type="match status" value="1"/>
</dbReference>
<comment type="subcellular location">
    <subcellularLocation>
        <location evidence="1">Cell membrane</location>
        <topology evidence="1">Multi-pass membrane protein</topology>
    </subcellularLocation>
</comment>
<dbReference type="GO" id="GO:0005886">
    <property type="term" value="C:plasma membrane"/>
    <property type="evidence" value="ECO:0007669"/>
    <property type="project" value="UniProtKB-SubCell"/>
</dbReference>
<dbReference type="FunFam" id="3.40.50.300:FF:000218">
    <property type="entry name" value="Multidrug ABC transporter ATP-binding protein"/>
    <property type="match status" value="1"/>
</dbReference>
<evidence type="ECO:0000256" key="1">
    <source>
        <dbReference type="ARBA" id="ARBA00004651"/>
    </source>
</evidence>
<dbReference type="Pfam" id="PF00664">
    <property type="entry name" value="ABC_membrane"/>
    <property type="match status" value="1"/>
</dbReference>
<dbReference type="AlphaFoldDB" id="A0AA95MNE3"/>
<dbReference type="EMBL" id="CP126114">
    <property type="protein sequence ID" value="WHY85178.1"/>
    <property type="molecule type" value="Genomic_DNA"/>
</dbReference>
<feature type="transmembrane region" description="Helical" evidence="8">
    <location>
        <begin position="78"/>
        <end position="96"/>
    </location>
</feature>
<evidence type="ECO:0000259" key="9">
    <source>
        <dbReference type="PROSITE" id="PS50893"/>
    </source>
</evidence>
<dbReference type="GO" id="GO:0005524">
    <property type="term" value="F:ATP binding"/>
    <property type="evidence" value="ECO:0007669"/>
    <property type="project" value="UniProtKB-KW"/>
</dbReference>
<evidence type="ECO:0000256" key="6">
    <source>
        <dbReference type="ARBA" id="ARBA00022989"/>
    </source>
</evidence>
<dbReference type="Proteomes" id="UP001178288">
    <property type="component" value="Chromosome"/>
</dbReference>
<evidence type="ECO:0000313" key="12">
    <source>
        <dbReference type="Proteomes" id="UP001178288"/>
    </source>
</evidence>
<organism evidence="11 12">
    <name type="scientific">Neobacillus novalis</name>
    <dbReference type="NCBI Taxonomy" id="220687"/>
    <lineage>
        <taxon>Bacteria</taxon>
        <taxon>Bacillati</taxon>
        <taxon>Bacillota</taxon>
        <taxon>Bacilli</taxon>
        <taxon>Bacillales</taxon>
        <taxon>Bacillaceae</taxon>
        <taxon>Neobacillus</taxon>
    </lineage>
</organism>
<accession>A0AA95MNE3</accession>
<keyword evidence="4" id="KW-0547">Nucleotide-binding</keyword>
<feature type="transmembrane region" description="Helical" evidence="8">
    <location>
        <begin position="154"/>
        <end position="171"/>
    </location>
</feature>
<dbReference type="RefSeq" id="WP_066096888.1">
    <property type="nucleotide sequence ID" value="NZ_CP126114.1"/>
</dbReference>
<evidence type="ECO:0000313" key="11">
    <source>
        <dbReference type="EMBL" id="WHY85178.1"/>
    </source>
</evidence>
<dbReference type="GO" id="GO:0016887">
    <property type="term" value="F:ATP hydrolysis activity"/>
    <property type="evidence" value="ECO:0007669"/>
    <property type="project" value="InterPro"/>
</dbReference>
<evidence type="ECO:0000256" key="5">
    <source>
        <dbReference type="ARBA" id="ARBA00022840"/>
    </source>
</evidence>
<dbReference type="InterPro" id="IPR036640">
    <property type="entry name" value="ABC1_TM_sf"/>
</dbReference>
<evidence type="ECO:0000256" key="2">
    <source>
        <dbReference type="ARBA" id="ARBA00005417"/>
    </source>
</evidence>
<keyword evidence="12" id="KW-1185">Reference proteome</keyword>
<dbReference type="PROSITE" id="PS00211">
    <property type="entry name" value="ABC_TRANSPORTER_1"/>
    <property type="match status" value="1"/>
</dbReference>
<dbReference type="InterPro" id="IPR027417">
    <property type="entry name" value="P-loop_NTPase"/>
</dbReference>
<dbReference type="SMART" id="SM00382">
    <property type="entry name" value="AAA"/>
    <property type="match status" value="1"/>
</dbReference>
<name>A0AA95MNE3_9BACI</name>